<comment type="caution">
    <text evidence="1">The sequence shown here is derived from an EMBL/GenBank/DDBJ whole genome shotgun (WGS) entry which is preliminary data.</text>
</comment>
<organism evidence="1 2">
    <name type="scientific">Bugula neritina</name>
    <name type="common">Brown bryozoan</name>
    <name type="synonym">Sertularia neritina</name>
    <dbReference type="NCBI Taxonomy" id="10212"/>
    <lineage>
        <taxon>Eukaryota</taxon>
        <taxon>Metazoa</taxon>
        <taxon>Spiralia</taxon>
        <taxon>Lophotrochozoa</taxon>
        <taxon>Bryozoa</taxon>
        <taxon>Gymnolaemata</taxon>
        <taxon>Cheilostomatida</taxon>
        <taxon>Flustrina</taxon>
        <taxon>Buguloidea</taxon>
        <taxon>Bugulidae</taxon>
        <taxon>Bugula</taxon>
    </lineage>
</organism>
<name>A0A7J7JMZ1_BUGNE</name>
<protein>
    <submittedName>
        <fullName evidence="1">Uncharacterized protein</fullName>
    </submittedName>
</protein>
<evidence type="ECO:0000313" key="1">
    <source>
        <dbReference type="EMBL" id="KAF6027455.1"/>
    </source>
</evidence>
<dbReference type="EMBL" id="VXIV02002089">
    <property type="protein sequence ID" value="KAF6027455.1"/>
    <property type="molecule type" value="Genomic_DNA"/>
</dbReference>
<reference evidence="1" key="1">
    <citation type="submission" date="2020-06" db="EMBL/GenBank/DDBJ databases">
        <title>Draft genome of Bugula neritina, a colonial animal packing powerful symbionts and potential medicines.</title>
        <authorList>
            <person name="Rayko M."/>
        </authorList>
    </citation>
    <scope>NUCLEOTIDE SEQUENCE [LARGE SCALE GENOMIC DNA]</scope>
    <source>
        <strain evidence="1">Kwan_BN1</strain>
    </source>
</reference>
<accession>A0A7J7JMZ1</accession>
<dbReference type="AlphaFoldDB" id="A0A7J7JMZ1"/>
<evidence type="ECO:0000313" key="2">
    <source>
        <dbReference type="Proteomes" id="UP000593567"/>
    </source>
</evidence>
<dbReference type="Proteomes" id="UP000593567">
    <property type="component" value="Unassembled WGS sequence"/>
</dbReference>
<sequence>MQEIKLKLEQETIVSQAFTKAQHCYSEKLEEVIQEHLLGETEEDLQQTLEEIKDLTLDVFYREGRHHKYGGSEIWRKYEDMFKEWSKTKEKDMLKERRHAKEMQEIRLKREQETIVSQAFTKAQNYYNEQLEEVVKH</sequence>
<gene>
    <name evidence="1" type="ORF">EB796_014254</name>
</gene>
<proteinExistence type="predicted"/>
<keyword evidence="2" id="KW-1185">Reference proteome</keyword>